<protein>
    <submittedName>
        <fullName evidence="2">Signal peptide-containing protein</fullName>
    </submittedName>
</protein>
<name>L0AVT9_THEEQ</name>
<dbReference type="GeneID" id="15806849"/>
<feature type="signal peptide" evidence="1">
    <location>
        <begin position="1"/>
        <end position="19"/>
    </location>
</feature>
<proteinExistence type="predicted"/>
<dbReference type="InterPro" id="IPR007480">
    <property type="entry name" value="DUF529"/>
</dbReference>
<reference evidence="2 3" key="1">
    <citation type="journal article" date="2012" name="BMC Genomics">
        <title>Comparative genomic analysis and phylogenetic position of Theileria equi.</title>
        <authorList>
            <person name="Kappmeyer L.S."/>
            <person name="Thiagarajan M."/>
            <person name="Herndon D.R."/>
            <person name="Ramsay J.D."/>
            <person name="Caler E."/>
            <person name="Djikeng A."/>
            <person name="Gillespie J.J."/>
            <person name="Lau A.O."/>
            <person name="Roalson E.H."/>
            <person name="Silva J.C."/>
            <person name="Silva M.G."/>
            <person name="Suarez C.E."/>
            <person name="Ueti M.W."/>
            <person name="Nene V.M."/>
            <person name="Mealey R.H."/>
            <person name="Knowles D.P."/>
            <person name="Brayton K.A."/>
        </authorList>
    </citation>
    <scope>NUCLEOTIDE SEQUENCE [LARGE SCALE GENOMIC DNA]</scope>
    <source>
        <strain evidence="2 3">WA</strain>
    </source>
</reference>
<feature type="chain" id="PRO_5003939264" evidence="1">
    <location>
        <begin position="20"/>
        <end position="130"/>
    </location>
</feature>
<organism evidence="2 3">
    <name type="scientific">Theileria equi strain WA</name>
    <dbReference type="NCBI Taxonomy" id="1537102"/>
    <lineage>
        <taxon>Eukaryota</taxon>
        <taxon>Sar</taxon>
        <taxon>Alveolata</taxon>
        <taxon>Apicomplexa</taxon>
        <taxon>Aconoidasida</taxon>
        <taxon>Piroplasmida</taxon>
        <taxon>Theileriidae</taxon>
        <taxon>Theileria</taxon>
    </lineage>
</organism>
<sequence>MKSTKILLVLIAWFSHVDSIGISINLENQESNGFIRVMSTCGGTVKRYVPNSGVMVNHVHDGDLFVWRSYQNNVRCKSALVTLVDENTKILHLEIEADRPLSLYYRKKFMWLPIRVQEYNRMIPVDDPER</sequence>
<keyword evidence="1" id="KW-0732">Signal</keyword>
<accession>L0AVT9</accession>
<dbReference type="RefSeq" id="XP_004829331.1">
    <property type="nucleotide sequence ID" value="XM_004829274.1"/>
</dbReference>
<dbReference type="AlphaFoldDB" id="L0AVT9"/>
<dbReference type="VEuPathDB" id="PiroplasmaDB:BEWA_025140"/>
<dbReference type="EMBL" id="CP001669">
    <property type="protein sequence ID" value="AFZ79665.1"/>
    <property type="molecule type" value="Genomic_DNA"/>
</dbReference>
<keyword evidence="3" id="KW-1185">Reference proteome</keyword>
<dbReference type="Pfam" id="PF04385">
    <property type="entry name" value="FAINT"/>
    <property type="match status" value="1"/>
</dbReference>
<evidence type="ECO:0000256" key="1">
    <source>
        <dbReference type="SAM" id="SignalP"/>
    </source>
</evidence>
<gene>
    <name evidence="2" type="ORF">BEWA_025140</name>
</gene>
<evidence type="ECO:0000313" key="3">
    <source>
        <dbReference type="Proteomes" id="UP000031512"/>
    </source>
</evidence>
<dbReference type="Proteomes" id="UP000031512">
    <property type="component" value="Chromosome 1"/>
</dbReference>
<dbReference type="KEGG" id="beq:BEWA_025140"/>
<evidence type="ECO:0000313" key="2">
    <source>
        <dbReference type="EMBL" id="AFZ79665.1"/>
    </source>
</evidence>